<feature type="binding site" evidence="2">
    <location>
        <begin position="125"/>
        <end position="126"/>
    </location>
    <ligand>
        <name>ATP</name>
        <dbReference type="ChEBI" id="CHEBI:30616"/>
    </ligand>
</feature>
<comment type="miscellaneous">
    <text evidence="2">Reaction mechanism of ThiL seems to utilize a direct, inline transfer of the gamma-phosphate of ATP to TMP rather than a phosphorylated enzyme intermediate.</text>
</comment>
<dbReference type="Proteomes" id="UP000494245">
    <property type="component" value="Unassembled WGS sequence"/>
</dbReference>
<dbReference type="EC" id="2.7.4.16" evidence="2"/>
<evidence type="ECO:0000256" key="2">
    <source>
        <dbReference type="HAMAP-Rule" id="MF_02128"/>
    </source>
</evidence>
<feature type="binding site" evidence="2">
    <location>
        <position position="218"/>
    </location>
    <ligand>
        <name>Mg(2+)</name>
        <dbReference type="ChEBI" id="CHEBI:18420"/>
        <label>3</label>
    </ligand>
</feature>
<feature type="binding site" evidence="2">
    <location>
        <position position="78"/>
    </location>
    <ligand>
        <name>Mg(2+)</name>
        <dbReference type="ChEBI" id="CHEBI:18420"/>
        <label>3</label>
    </ligand>
</feature>
<reference evidence="4 5" key="2">
    <citation type="submission" date="2020-05" db="EMBL/GenBank/DDBJ databases">
        <title>Draft genome sequence of Desulfovibrio sp. strainFSS-1.</title>
        <authorList>
            <person name="Shimoshige H."/>
            <person name="Kobayashi H."/>
            <person name="Maekawa T."/>
        </authorList>
    </citation>
    <scope>NUCLEOTIDE SEQUENCE [LARGE SCALE GENOMIC DNA]</scope>
    <source>
        <strain evidence="4 5">SIID29052-01</strain>
    </source>
</reference>
<dbReference type="HAMAP" id="MF_02128">
    <property type="entry name" value="TMP_kinase"/>
    <property type="match status" value="1"/>
</dbReference>
<dbReference type="SUPFAM" id="SSF56042">
    <property type="entry name" value="PurM C-terminal domain-like"/>
    <property type="match status" value="1"/>
</dbReference>
<comment type="function">
    <text evidence="2">Catalyzes the ATP-dependent phosphorylation of thiamine-monophosphate (TMP) to form thiamine-pyrophosphate (TPP), the active form of vitamin B1.</text>
</comment>
<dbReference type="PANTHER" id="PTHR30270:SF0">
    <property type="entry name" value="THIAMINE-MONOPHOSPHATE KINASE"/>
    <property type="match status" value="1"/>
</dbReference>
<name>A0A6V8LPY2_9BACT</name>
<keyword evidence="2" id="KW-0067">ATP-binding</keyword>
<feature type="binding site" evidence="2">
    <location>
        <position position="78"/>
    </location>
    <ligand>
        <name>Mg(2+)</name>
        <dbReference type="ChEBI" id="CHEBI:18420"/>
        <label>4</label>
    </ligand>
</feature>
<evidence type="ECO:0000256" key="1">
    <source>
        <dbReference type="ARBA" id="ARBA00022977"/>
    </source>
</evidence>
<feature type="binding site" evidence="2">
    <location>
        <position position="126"/>
    </location>
    <ligand>
        <name>Mg(2+)</name>
        <dbReference type="ChEBI" id="CHEBI:18420"/>
        <label>1</label>
    </ligand>
</feature>
<keyword evidence="2 4" id="KW-0808">Transferase</keyword>
<dbReference type="InterPro" id="IPR016188">
    <property type="entry name" value="PurM-like_N"/>
</dbReference>
<feature type="binding site" evidence="2">
    <location>
        <position position="49"/>
    </location>
    <ligand>
        <name>Mg(2+)</name>
        <dbReference type="ChEBI" id="CHEBI:18420"/>
        <label>2</label>
    </ligand>
</feature>
<keyword evidence="2" id="KW-0479">Metal-binding</keyword>
<feature type="binding site" evidence="2">
    <location>
        <position position="220"/>
    </location>
    <ligand>
        <name>ATP</name>
        <dbReference type="ChEBI" id="CHEBI:30616"/>
    </ligand>
</feature>
<dbReference type="InterPro" id="IPR036921">
    <property type="entry name" value="PurM-like_N_sf"/>
</dbReference>
<feature type="binding site" evidence="2">
    <location>
        <position position="221"/>
    </location>
    <ligand>
        <name>Mg(2+)</name>
        <dbReference type="ChEBI" id="CHEBI:18420"/>
        <label>5</label>
    </ligand>
</feature>
<protein>
    <recommendedName>
        <fullName evidence="2">Thiamine-monophosphate kinase</fullName>
        <shortName evidence="2">TMP kinase</shortName>
        <shortName evidence="2">Thiamine-phosphate kinase</shortName>
        <ecNumber evidence="2">2.7.4.16</ecNumber>
    </recommendedName>
</protein>
<dbReference type="PANTHER" id="PTHR30270">
    <property type="entry name" value="THIAMINE-MONOPHOSPHATE KINASE"/>
    <property type="match status" value="1"/>
</dbReference>
<dbReference type="PIRSF" id="PIRSF005303">
    <property type="entry name" value="Thiam_monoph_kin"/>
    <property type="match status" value="1"/>
</dbReference>
<feature type="binding site" evidence="2">
    <location>
        <position position="47"/>
    </location>
    <ligand>
        <name>Mg(2+)</name>
        <dbReference type="ChEBI" id="CHEBI:18420"/>
        <label>4</label>
    </ligand>
</feature>
<comment type="caution">
    <text evidence="2">Lacks conserved residue(s) required for the propagation of feature annotation.</text>
</comment>
<reference evidence="4 5" key="1">
    <citation type="submission" date="2020-04" db="EMBL/GenBank/DDBJ databases">
        <authorList>
            <consortium name="Desulfovibrio sp. FSS-1 genome sequencing consortium"/>
            <person name="Shimoshige H."/>
            <person name="Kobayashi H."/>
            <person name="Maekawa T."/>
        </authorList>
    </citation>
    <scope>NUCLEOTIDE SEQUENCE [LARGE SCALE GENOMIC DNA]</scope>
    <source>
        <strain evidence="4 5">SIID29052-01</strain>
    </source>
</reference>
<dbReference type="CDD" id="cd02194">
    <property type="entry name" value="ThiL"/>
    <property type="match status" value="1"/>
</dbReference>
<dbReference type="NCBIfam" id="TIGR01379">
    <property type="entry name" value="thiL"/>
    <property type="match status" value="1"/>
</dbReference>
<organism evidence="4 5">
    <name type="scientific">Fundidesulfovibrio magnetotacticus</name>
    <dbReference type="NCBI Taxonomy" id="2730080"/>
    <lineage>
        <taxon>Bacteria</taxon>
        <taxon>Pseudomonadati</taxon>
        <taxon>Thermodesulfobacteriota</taxon>
        <taxon>Desulfovibrionia</taxon>
        <taxon>Desulfovibrionales</taxon>
        <taxon>Desulfovibrionaceae</taxon>
        <taxon>Fundidesulfovibrio</taxon>
    </lineage>
</organism>
<keyword evidence="1 2" id="KW-0784">Thiamine biosynthesis</keyword>
<dbReference type="EMBL" id="BLTE01000001">
    <property type="protein sequence ID" value="GFK92408.1"/>
    <property type="molecule type" value="Genomic_DNA"/>
</dbReference>
<proteinExistence type="inferred from homology"/>
<feature type="binding site" evidence="2">
    <location>
        <position position="152"/>
    </location>
    <ligand>
        <name>ATP</name>
        <dbReference type="ChEBI" id="CHEBI:30616"/>
    </ligand>
</feature>
<dbReference type="InterPro" id="IPR006283">
    <property type="entry name" value="ThiL-like"/>
</dbReference>
<dbReference type="UniPathway" id="UPA00060">
    <property type="reaction ID" value="UER00142"/>
</dbReference>
<dbReference type="SUPFAM" id="SSF55326">
    <property type="entry name" value="PurM N-terminal domain-like"/>
    <property type="match status" value="1"/>
</dbReference>
<feature type="binding site" evidence="2">
    <location>
        <position position="270"/>
    </location>
    <ligand>
        <name>substrate</name>
    </ligand>
</feature>
<gene>
    <name evidence="2 4" type="primary">thiL</name>
    <name evidence="4" type="ORF">NNJEOMEG_00233</name>
</gene>
<dbReference type="GO" id="GO:0000287">
    <property type="term" value="F:magnesium ion binding"/>
    <property type="evidence" value="ECO:0007669"/>
    <property type="project" value="UniProtKB-UniRule"/>
</dbReference>
<dbReference type="AlphaFoldDB" id="A0A6V8LPY2"/>
<feature type="binding site" evidence="2">
    <location>
        <position position="78"/>
    </location>
    <ligand>
        <name>Mg(2+)</name>
        <dbReference type="ChEBI" id="CHEBI:18420"/>
        <label>2</label>
    </ligand>
</feature>
<feature type="binding site" evidence="2">
    <location>
        <position position="34"/>
    </location>
    <ligand>
        <name>Mg(2+)</name>
        <dbReference type="ChEBI" id="CHEBI:18420"/>
        <label>4</label>
    </ligand>
</feature>
<dbReference type="Pfam" id="PF00586">
    <property type="entry name" value="AIRS"/>
    <property type="match status" value="1"/>
</dbReference>
<dbReference type="GO" id="GO:0009030">
    <property type="term" value="F:thiamine-phosphate kinase activity"/>
    <property type="evidence" value="ECO:0007669"/>
    <property type="project" value="UniProtKB-UniRule"/>
</dbReference>
<dbReference type="GO" id="GO:0009228">
    <property type="term" value="P:thiamine biosynthetic process"/>
    <property type="evidence" value="ECO:0007669"/>
    <property type="project" value="UniProtKB-KW"/>
</dbReference>
<keyword evidence="2" id="KW-0547">Nucleotide-binding</keyword>
<feature type="binding site" evidence="2">
    <location>
        <position position="317"/>
    </location>
    <ligand>
        <name>substrate</name>
    </ligand>
</feature>
<keyword evidence="5" id="KW-1185">Reference proteome</keyword>
<feature type="binding site" evidence="2">
    <location>
        <position position="49"/>
    </location>
    <ligand>
        <name>Mg(2+)</name>
        <dbReference type="ChEBI" id="CHEBI:18420"/>
        <label>1</label>
    </ligand>
</feature>
<dbReference type="RefSeq" id="WP_173080486.1">
    <property type="nucleotide sequence ID" value="NZ_BLTE01000001.1"/>
</dbReference>
<dbReference type="InterPro" id="IPR036676">
    <property type="entry name" value="PurM-like_C_sf"/>
</dbReference>
<feature type="binding site" evidence="2">
    <location>
        <position position="48"/>
    </location>
    <ligand>
        <name>Mg(2+)</name>
        <dbReference type="ChEBI" id="CHEBI:18420"/>
        <label>1</label>
    </ligand>
</feature>
<accession>A0A6V8LPY2</accession>
<keyword evidence="2 4" id="KW-0418">Kinase</keyword>
<feature type="binding site" evidence="2">
    <location>
        <position position="56"/>
    </location>
    <ligand>
        <name>substrate</name>
    </ligand>
</feature>
<evidence type="ECO:0000313" key="4">
    <source>
        <dbReference type="EMBL" id="GFK92408.1"/>
    </source>
</evidence>
<dbReference type="Gene3D" id="3.90.650.10">
    <property type="entry name" value="PurM-like C-terminal domain"/>
    <property type="match status" value="1"/>
</dbReference>
<feature type="binding site" evidence="2">
    <location>
        <position position="34"/>
    </location>
    <ligand>
        <name>Mg(2+)</name>
        <dbReference type="ChEBI" id="CHEBI:18420"/>
        <label>3</label>
    </ligand>
</feature>
<dbReference type="GO" id="GO:0005524">
    <property type="term" value="F:ATP binding"/>
    <property type="evidence" value="ECO:0007669"/>
    <property type="project" value="UniProtKB-UniRule"/>
</dbReference>
<comment type="caution">
    <text evidence="4">The sequence shown here is derived from an EMBL/GenBank/DDBJ whole genome shotgun (WGS) entry which is preliminary data.</text>
</comment>
<evidence type="ECO:0000259" key="3">
    <source>
        <dbReference type="Pfam" id="PF00586"/>
    </source>
</evidence>
<comment type="pathway">
    <text evidence="2">Cofactor biosynthesis; thiamine diphosphate biosynthesis; thiamine diphosphate from thiamine phosphate: step 1/1.</text>
</comment>
<feature type="domain" description="PurM-like N-terminal" evidence="3">
    <location>
        <begin position="32"/>
        <end position="141"/>
    </location>
</feature>
<comment type="catalytic activity">
    <reaction evidence="2">
        <text>thiamine phosphate + ATP = thiamine diphosphate + ADP</text>
        <dbReference type="Rhea" id="RHEA:15913"/>
        <dbReference type="ChEBI" id="CHEBI:30616"/>
        <dbReference type="ChEBI" id="CHEBI:37575"/>
        <dbReference type="ChEBI" id="CHEBI:58937"/>
        <dbReference type="ChEBI" id="CHEBI:456216"/>
        <dbReference type="EC" id="2.7.4.16"/>
    </reaction>
</comment>
<dbReference type="Gene3D" id="3.30.1330.10">
    <property type="entry name" value="PurM-like, N-terminal domain"/>
    <property type="match status" value="1"/>
</dbReference>
<sequence>MNTTPFTSEDEFLEAIHARFPNEHPHLALGRGDDCALLKCPETVALTTDLFVEHVHFRRSYFSPADVGHKALAVNLSDLAAMGCLPLGFSLGLAGPPDTPRVFWEGVLDGMAALAARFDIPLAGGDLNAAGAVMLAVTAWGRPGPTGRALQRCMCKPQDVLFLAGDAGLARVGLEVLERFGPDAARDWPEATAAHLRPAPLVKDGLALAKLRTRGLMDLSDGLARDLPRFLGRDLGADLSIDPDILHPEVLAWAKATEQDPAALAVLGGEDYALLGACHRAQFLEIYGHVPSVWAVGEASARPGLRVNGKPQDAKGFDHFG</sequence>
<evidence type="ECO:0000313" key="5">
    <source>
        <dbReference type="Proteomes" id="UP000494245"/>
    </source>
</evidence>
<dbReference type="GO" id="GO:0009229">
    <property type="term" value="P:thiamine diphosphate biosynthetic process"/>
    <property type="evidence" value="ECO:0007669"/>
    <property type="project" value="UniProtKB-UniRule"/>
</dbReference>
<keyword evidence="2" id="KW-0460">Magnesium</keyword>
<comment type="similarity">
    <text evidence="2">Belongs to the thiamine-monophosphate kinase family.</text>
</comment>